<dbReference type="InterPro" id="IPR013610">
    <property type="entry name" value="ArdC_N"/>
</dbReference>
<evidence type="ECO:0000313" key="3">
    <source>
        <dbReference type="EMBL" id="MFC3706265.1"/>
    </source>
</evidence>
<proteinExistence type="predicted"/>
<organism evidence="3 4">
    <name type="scientific">Devosia honganensis</name>
    <dbReference type="NCBI Taxonomy" id="1610527"/>
    <lineage>
        <taxon>Bacteria</taxon>
        <taxon>Pseudomonadati</taxon>
        <taxon>Pseudomonadota</taxon>
        <taxon>Alphaproteobacteria</taxon>
        <taxon>Hyphomicrobiales</taxon>
        <taxon>Devosiaceae</taxon>
        <taxon>Devosia</taxon>
    </lineage>
</organism>
<dbReference type="InterPro" id="IPR017113">
    <property type="entry name" value="Antirestriction_ArdC"/>
</dbReference>
<comment type="caution">
    <text evidence="3">The sequence shown here is derived from an EMBL/GenBank/DDBJ whole genome shotgun (WGS) entry which is preliminary data.</text>
</comment>
<gene>
    <name evidence="3" type="ORF">ACFOOL_16065</name>
</gene>
<dbReference type="Proteomes" id="UP001595613">
    <property type="component" value="Unassembled WGS sequence"/>
</dbReference>
<feature type="domain" description="Polyvalent protein metallopeptidase" evidence="2">
    <location>
        <begin position="154"/>
        <end position="285"/>
    </location>
</feature>
<evidence type="ECO:0000259" key="2">
    <source>
        <dbReference type="Pfam" id="PF18818"/>
    </source>
</evidence>
<evidence type="ECO:0000259" key="1">
    <source>
        <dbReference type="Pfam" id="PF08401"/>
    </source>
</evidence>
<dbReference type="EMBL" id="JBHRYD010000016">
    <property type="protein sequence ID" value="MFC3706265.1"/>
    <property type="molecule type" value="Genomic_DNA"/>
</dbReference>
<name>A0ABV7X6A2_9HYPH</name>
<accession>A0ABV7X6A2</accession>
<dbReference type="Pfam" id="PF18818">
    <property type="entry name" value="MPTase-PolyVal"/>
    <property type="match status" value="1"/>
</dbReference>
<protein>
    <submittedName>
        <fullName evidence="3">ArdC family protein</fullName>
    </submittedName>
</protein>
<sequence length="309" mass="34440">MSRNTKFDVHQEITNRIVDAIETAGEFRLPWIKATGGSFARPVNIASRKPYNGVNIVSLWVSALASEFPSNVWGTYRQWQAQCCQVRKGEKSSLVVFYKTIDFEQVNDQTGEAEQAERMIARASWVFNAAQVDGYDLPEQAELPERPMFDPIARAEGFAKATGARIEEGGDRACYIPALDTIRMPERRRFTGTDTTTPAEGFYSTLLHELTHWTGVKSRLDRDMSGRFGTQAYAMEELVAELGAAFLCADLSITPEPRADHASYIKNWLEVLKSDKKAVFTAASKASQAADWLLALEQAALPWNSEDAA</sequence>
<evidence type="ECO:0000313" key="4">
    <source>
        <dbReference type="Proteomes" id="UP001595613"/>
    </source>
</evidence>
<dbReference type="Pfam" id="PF08401">
    <property type="entry name" value="ArdcN"/>
    <property type="match status" value="1"/>
</dbReference>
<dbReference type="PIRSF" id="PIRSF037112">
    <property type="entry name" value="Antirestriction_ArdC"/>
    <property type="match status" value="1"/>
</dbReference>
<dbReference type="InterPro" id="IPR041459">
    <property type="entry name" value="MPTase-PolyVal"/>
</dbReference>
<feature type="domain" description="N-terminal" evidence="1">
    <location>
        <begin position="8"/>
        <end position="127"/>
    </location>
</feature>
<dbReference type="RefSeq" id="WP_380098375.1">
    <property type="nucleotide sequence ID" value="NZ_JBHRYD010000016.1"/>
</dbReference>
<reference evidence="4" key="1">
    <citation type="journal article" date="2019" name="Int. J. Syst. Evol. Microbiol.">
        <title>The Global Catalogue of Microorganisms (GCM) 10K type strain sequencing project: providing services to taxonomists for standard genome sequencing and annotation.</title>
        <authorList>
            <consortium name="The Broad Institute Genomics Platform"/>
            <consortium name="The Broad Institute Genome Sequencing Center for Infectious Disease"/>
            <person name="Wu L."/>
            <person name="Ma J."/>
        </authorList>
    </citation>
    <scope>NUCLEOTIDE SEQUENCE [LARGE SCALE GENOMIC DNA]</scope>
    <source>
        <strain evidence="4">KCTC 42281</strain>
    </source>
</reference>
<keyword evidence="4" id="KW-1185">Reference proteome</keyword>